<keyword evidence="8" id="KW-0406">Ion transport</keyword>
<evidence type="ECO:0000256" key="6">
    <source>
        <dbReference type="ARBA" id="ARBA00022692"/>
    </source>
</evidence>
<dbReference type="PROSITE" id="PS51202">
    <property type="entry name" value="RCK_C"/>
    <property type="match status" value="1"/>
</dbReference>
<feature type="transmembrane region" description="Helical" evidence="10">
    <location>
        <begin position="29"/>
        <end position="48"/>
    </location>
</feature>
<dbReference type="InterPro" id="IPR036721">
    <property type="entry name" value="RCK_C_sf"/>
</dbReference>
<evidence type="ECO:0000256" key="3">
    <source>
        <dbReference type="ARBA" id="ARBA00022449"/>
    </source>
</evidence>
<evidence type="ECO:0000313" key="13">
    <source>
        <dbReference type="Proteomes" id="UP000202031"/>
    </source>
</evidence>
<dbReference type="GO" id="GO:0006813">
    <property type="term" value="P:potassium ion transport"/>
    <property type="evidence" value="ECO:0007669"/>
    <property type="project" value="UniProtKB-KW"/>
</dbReference>
<evidence type="ECO:0000256" key="9">
    <source>
        <dbReference type="ARBA" id="ARBA00023136"/>
    </source>
</evidence>
<dbReference type="InterPro" id="IPR006153">
    <property type="entry name" value="Cation/H_exchanger_TM"/>
</dbReference>
<dbReference type="RefSeq" id="WP_100590698.1">
    <property type="nucleotide sequence ID" value="NZ_CP015578.1"/>
</dbReference>
<gene>
    <name evidence="12" type="ORF">CLAN_0909</name>
</gene>
<feature type="transmembrane region" description="Helical" evidence="10">
    <location>
        <begin position="117"/>
        <end position="139"/>
    </location>
</feature>
<evidence type="ECO:0000256" key="4">
    <source>
        <dbReference type="ARBA" id="ARBA00022475"/>
    </source>
</evidence>
<feature type="transmembrane region" description="Helical" evidence="10">
    <location>
        <begin position="356"/>
        <end position="373"/>
    </location>
</feature>
<dbReference type="Gene3D" id="3.30.70.1450">
    <property type="entry name" value="Regulator of K+ conductance, C-terminal domain"/>
    <property type="match status" value="1"/>
</dbReference>
<evidence type="ECO:0000313" key="12">
    <source>
        <dbReference type="EMBL" id="ARQ97654.1"/>
    </source>
</evidence>
<dbReference type="GO" id="GO:1902600">
    <property type="term" value="P:proton transmembrane transport"/>
    <property type="evidence" value="ECO:0007669"/>
    <property type="project" value="InterPro"/>
</dbReference>
<dbReference type="AlphaFoldDB" id="A0A1X9SN31"/>
<dbReference type="PANTHER" id="PTHR32507">
    <property type="entry name" value="NA(+)/H(+) ANTIPORTER 1"/>
    <property type="match status" value="1"/>
</dbReference>
<evidence type="ECO:0000256" key="5">
    <source>
        <dbReference type="ARBA" id="ARBA00022538"/>
    </source>
</evidence>
<feature type="transmembrane region" description="Helical" evidence="10">
    <location>
        <begin position="294"/>
        <end position="318"/>
    </location>
</feature>
<dbReference type="GO" id="GO:0008324">
    <property type="term" value="F:monoatomic cation transmembrane transporter activity"/>
    <property type="evidence" value="ECO:0007669"/>
    <property type="project" value="InterPro"/>
</dbReference>
<dbReference type="InterPro" id="IPR006037">
    <property type="entry name" value="RCK_C"/>
</dbReference>
<dbReference type="GeneID" id="46921381"/>
<feature type="transmembrane region" description="Helical" evidence="10">
    <location>
        <begin position="159"/>
        <end position="177"/>
    </location>
</feature>
<reference evidence="13" key="1">
    <citation type="journal article" date="2017" name="Genome Biol. Evol.">
        <title>Comparative Genomic Analysis Identifies a Campylobacter Clade Deficient in Selenium Metabolism.</title>
        <authorList>
            <person name="Miller W.G."/>
            <person name="Yee E."/>
            <person name="Lopes B.S."/>
            <person name="Chapman M.H."/>
            <person name="Huynh S."/>
            <person name="Bono J.L."/>
            <person name="Parker C.T."/>
            <person name="Strachan N.J.C."/>
            <person name="Forbes K.J."/>
        </authorList>
    </citation>
    <scope>NUCLEOTIDE SEQUENCE [LARGE SCALE GENOMIC DNA]</scope>
    <source>
        <strain evidence="13">NCTC 13004</strain>
    </source>
</reference>
<keyword evidence="3" id="KW-0050">Antiport</keyword>
<reference evidence="13" key="2">
    <citation type="journal article" date="2017" name="Genome Biol. Evol.">
        <title>Comparative genomic analysis identifies a Campylobacter clade deficient in selenium metabolism.</title>
        <authorList>
            <person name="Miller W.G."/>
            <person name="Yee E."/>
            <person name="Lopes B.S."/>
            <person name="Chapman M.H."/>
            <person name="Huynh S."/>
            <person name="Bono J.L."/>
            <person name="Parker C.T."/>
            <person name="Strachan N.J.C."/>
            <person name="Forbes K.J."/>
        </authorList>
    </citation>
    <scope>NUCLEOTIDE SEQUENCE [LARGE SCALE GENOMIC DNA]</scope>
    <source>
        <strain evidence="13">NCTC 13004</strain>
    </source>
</reference>
<dbReference type="Gene3D" id="1.20.1530.20">
    <property type="match status" value="1"/>
</dbReference>
<dbReference type="PANTHER" id="PTHR32507:SF7">
    <property type="entry name" value="K(+)_H(+) ANTIPORTER NHAP2"/>
    <property type="match status" value="1"/>
</dbReference>
<evidence type="ECO:0000256" key="10">
    <source>
        <dbReference type="SAM" id="Phobius"/>
    </source>
</evidence>
<dbReference type="Pfam" id="PF00999">
    <property type="entry name" value="Na_H_Exchanger"/>
    <property type="match status" value="1"/>
</dbReference>
<evidence type="ECO:0000256" key="7">
    <source>
        <dbReference type="ARBA" id="ARBA00022989"/>
    </source>
</evidence>
<accession>A0A1X9SN31</accession>
<dbReference type="InterPro" id="IPR038770">
    <property type="entry name" value="Na+/solute_symporter_sf"/>
</dbReference>
<keyword evidence="4" id="KW-1003">Cell membrane</keyword>
<proteinExistence type="predicted"/>
<feature type="transmembrane region" description="Helical" evidence="10">
    <location>
        <begin position="330"/>
        <end position="350"/>
    </location>
</feature>
<sequence>MDNSLIIFGGLFLLSVIFSKISDKYGVPALLMFLSIGMLAGSDGLIGLEFDNAKIAENVGTIALIYILFSGGFNTNYKSIKPIFKSGIILATIGVAISAVITGIFAYYIMNFSILESLLFGAIISSTDAAAVFSIMRSIKLKNNLTSLLEFESGSNDPMAIFLTITLLGLLTATTIIDPYEMTIKLLLEFIIGGAMGYLFGIIIPSLINRIKLGSWGLYPVLLIALIAMLFGLSEKIGGNGYIAVYVAGIIANKKEFLYKKNLTGFFDGIAWMMQIFIFLTLGLLVFPSELPNVAMISILLSLVVMFISRPISVFISTMFSKYNFKERCFISWVGLRGVVPIILATYPLSAELENGQLIFNIIFFMVLISVLTQGTTLNKSAKLFGVIEPPKSTISNLPSSPISYSDIKQYRIGESSKVIGKNLTELGLPDDFLIILAKRDGELIKVSGSFEFMPNDILLILCNSELRYQKIIRIYEL</sequence>
<dbReference type="NCBIfam" id="NF003715">
    <property type="entry name" value="PRK05326.1-2"/>
    <property type="match status" value="1"/>
</dbReference>
<keyword evidence="5" id="KW-0633">Potassium transport</keyword>
<dbReference type="SUPFAM" id="SSF116726">
    <property type="entry name" value="TrkA C-terminal domain-like"/>
    <property type="match status" value="1"/>
</dbReference>
<dbReference type="Proteomes" id="UP000202031">
    <property type="component" value="Chromosome"/>
</dbReference>
<feature type="transmembrane region" description="Helical" evidence="10">
    <location>
        <begin position="186"/>
        <end position="208"/>
    </location>
</feature>
<comment type="subcellular location">
    <subcellularLocation>
        <location evidence="1">Cell membrane</location>
        <topology evidence="1">Multi-pass membrane protein</topology>
    </subcellularLocation>
</comment>
<dbReference type="GO" id="GO:0005886">
    <property type="term" value="C:plasma membrane"/>
    <property type="evidence" value="ECO:0007669"/>
    <property type="project" value="UniProtKB-SubCell"/>
</dbReference>
<name>A0A1X9SN31_9BACT</name>
<feature type="domain" description="RCK C-terminal" evidence="11">
    <location>
        <begin position="396"/>
        <end position="478"/>
    </location>
</feature>
<keyword evidence="6 10" id="KW-0812">Transmembrane</keyword>
<evidence type="ECO:0000259" key="11">
    <source>
        <dbReference type="PROSITE" id="PS51202"/>
    </source>
</evidence>
<dbReference type="NCBIfam" id="NF003716">
    <property type="entry name" value="PRK05326.1-3"/>
    <property type="match status" value="1"/>
</dbReference>
<keyword evidence="9 10" id="KW-0472">Membrane</keyword>
<dbReference type="KEGG" id="clx:CLAN_0909"/>
<dbReference type="EMBL" id="CP015578">
    <property type="protein sequence ID" value="ARQ97654.1"/>
    <property type="molecule type" value="Genomic_DNA"/>
</dbReference>
<dbReference type="Pfam" id="PF02080">
    <property type="entry name" value="TrkA_C"/>
    <property type="match status" value="1"/>
</dbReference>
<feature type="transmembrane region" description="Helical" evidence="10">
    <location>
        <begin position="87"/>
        <end position="110"/>
    </location>
</feature>
<keyword evidence="7 10" id="KW-1133">Transmembrane helix</keyword>
<protein>
    <submittedName>
        <fullName evidence="12">K+/H+ antiporter</fullName>
    </submittedName>
</protein>
<evidence type="ECO:0000256" key="1">
    <source>
        <dbReference type="ARBA" id="ARBA00004651"/>
    </source>
</evidence>
<keyword evidence="5" id="KW-0630">Potassium</keyword>
<dbReference type="GO" id="GO:0015297">
    <property type="term" value="F:antiporter activity"/>
    <property type="evidence" value="ECO:0007669"/>
    <property type="project" value="UniProtKB-KW"/>
</dbReference>
<organism evidence="12 13">
    <name type="scientific">Campylobacter lanienae NCTC 13004</name>
    <dbReference type="NCBI Taxonomy" id="1031753"/>
    <lineage>
        <taxon>Bacteria</taxon>
        <taxon>Pseudomonadati</taxon>
        <taxon>Campylobacterota</taxon>
        <taxon>Epsilonproteobacteria</taxon>
        <taxon>Campylobacterales</taxon>
        <taxon>Campylobacteraceae</taxon>
        <taxon>Campylobacter</taxon>
    </lineage>
</organism>
<feature type="transmembrane region" description="Helical" evidence="10">
    <location>
        <begin position="214"/>
        <end position="233"/>
    </location>
</feature>
<feature type="transmembrane region" description="Helical" evidence="10">
    <location>
        <begin position="263"/>
        <end position="288"/>
    </location>
</feature>
<keyword evidence="2" id="KW-0813">Transport</keyword>
<evidence type="ECO:0000256" key="8">
    <source>
        <dbReference type="ARBA" id="ARBA00023065"/>
    </source>
</evidence>
<evidence type="ECO:0000256" key="2">
    <source>
        <dbReference type="ARBA" id="ARBA00022448"/>
    </source>
</evidence>
<feature type="transmembrane region" description="Helical" evidence="10">
    <location>
        <begin position="55"/>
        <end position="75"/>
    </location>
</feature>